<organism evidence="1 2">
    <name type="scientific">Rhizobium mesoamericanum STM3625</name>
    <dbReference type="NCBI Taxonomy" id="1211777"/>
    <lineage>
        <taxon>Bacteria</taxon>
        <taxon>Pseudomonadati</taxon>
        <taxon>Pseudomonadota</taxon>
        <taxon>Alphaproteobacteria</taxon>
        <taxon>Hyphomicrobiales</taxon>
        <taxon>Rhizobiaceae</taxon>
        <taxon>Rhizobium/Agrobacterium group</taxon>
        <taxon>Rhizobium</taxon>
    </lineage>
</organism>
<reference evidence="1 2" key="1">
    <citation type="journal article" date="2013" name="Genome Announc.">
        <title>Draft Genome Sequence of Rhizobium mesoamericanum STM3625, a Nitrogen-Fixing Symbiont of Mimosa pudica Isolated in French Guiana (South America).</title>
        <authorList>
            <person name="Moulin L."/>
            <person name="Mornico D."/>
            <person name="Melkonian R."/>
            <person name="Klonowska A."/>
        </authorList>
    </citation>
    <scope>NUCLEOTIDE SEQUENCE [LARGE SCALE GENOMIC DNA]</scope>
    <source>
        <strain evidence="1 2">STM3625</strain>
    </source>
</reference>
<proteinExistence type="predicted"/>
<dbReference type="HOGENOM" id="CLU_2809499_0_0_5"/>
<evidence type="ECO:0000313" key="1">
    <source>
        <dbReference type="EMBL" id="CCM79727.1"/>
    </source>
</evidence>
<protein>
    <submittedName>
        <fullName evidence="1">Uncharacterized protein</fullName>
    </submittedName>
</protein>
<evidence type="ECO:0000313" key="2">
    <source>
        <dbReference type="Proteomes" id="UP000009319"/>
    </source>
</evidence>
<dbReference type="AlphaFoldDB" id="K0Q503"/>
<comment type="caution">
    <text evidence="1">The sequence shown here is derived from an EMBL/GenBank/DDBJ whole genome shotgun (WGS) entry which is preliminary data.</text>
</comment>
<dbReference type="EMBL" id="CANI01000059">
    <property type="protein sequence ID" value="CCM79727.1"/>
    <property type="molecule type" value="Genomic_DNA"/>
</dbReference>
<name>K0Q503_9HYPH</name>
<dbReference type="STRING" id="1211777.BN77_p40096"/>
<sequence>MPLSNTELRYYDSNVLRLPDDKRKEYHEQVDRLIVELCKGVRDKTEIKITKVGRFFRKIHDSAKNQR</sequence>
<gene>
    <name evidence="1" type="ORF">BN77_p40096</name>
</gene>
<dbReference type="RefSeq" id="WP_007538701.1">
    <property type="nucleotide sequence ID" value="NZ_HF536775.1"/>
</dbReference>
<accession>K0Q503</accession>
<dbReference type="Proteomes" id="UP000009319">
    <property type="component" value="Unassembled WGS sequence"/>
</dbReference>
<dbReference type="eggNOG" id="COG1746">
    <property type="taxonomic scope" value="Bacteria"/>
</dbReference>
<keyword evidence="2" id="KW-1185">Reference proteome</keyword>